<name>A0A0H3AEH0_VIBC3</name>
<dbReference type="AlphaFoldDB" id="A0A0H3AEH0"/>
<accession>A0A0H3AEH0</accession>
<dbReference type="KEGG" id="vcr:VC395_A0200"/>
<evidence type="ECO:0000313" key="2">
    <source>
        <dbReference type="Proteomes" id="UP000000249"/>
    </source>
</evidence>
<protein>
    <submittedName>
        <fullName evidence="1">Uncharacterized protein</fullName>
    </submittedName>
</protein>
<evidence type="ECO:0000313" key="1">
    <source>
        <dbReference type="EMBL" id="ABQ18769.1"/>
    </source>
</evidence>
<proteinExistence type="predicted"/>
<dbReference type="KEGG" id="vco:VC0395_1068"/>
<gene>
    <name evidence="1" type="ordered locus">VC0395_1068</name>
</gene>
<sequence length="38" mass="4145">MRGIMRPPSGFLAWRLAFRNAGKWCHSLSLGLGSKGKG</sequence>
<dbReference type="Proteomes" id="UP000000249">
    <property type="component" value="Chromosome 2"/>
</dbReference>
<dbReference type="EMBL" id="CP000626">
    <property type="protein sequence ID" value="ABQ18769.1"/>
    <property type="molecule type" value="Genomic_DNA"/>
</dbReference>
<organism evidence="1 2">
    <name type="scientific">Vibrio cholerae serotype O1 (strain ATCC 39541 / Classical Ogawa 395 / O395)</name>
    <dbReference type="NCBI Taxonomy" id="345073"/>
    <lineage>
        <taxon>Bacteria</taxon>
        <taxon>Pseudomonadati</taxon>
        <taxon>Pseudomonadota</taxon>
        <taxon>Gammaproteobacteria</taxon>
        <taxon>Vibrionales</taxon>
        <taxon>Vibrionaceae</taxon>
        <taxon>Vibrio</taxon>
    </lineage>
</organism>
<reference evidence="1 2" key="1">
    <citation type="submission" date="2007-03" db="EMBL/GenBank/DDBJ databases">
        <authorList>
            <person name="Heidelberg J."/>
        </authorList>
    </citation>
    <scope>NUCLEOTIDE SEQUENCE [LARGE SCALE GENOMIC DNA]</scope>
    <source>
        <strain evidence="2">ATCC 39541 / Classical Ogawa 395 / O395</strain>
    </source>
</reference>